<reference evidence="2" key="1">
    <citation type="submission" date="2021-01" db="EMBL/GenBank/DDBJ databases">
        <authorList>
            <person name="Corre E."/>
            <person name="Pelletier E."/>
            <person name="Niang G."/>
            <person name="Scheremetjew M."/>
            <person name="Finn R."/>
            <person name="Kale V."/>
            <person name="Holt S."/>
            <person name="Cochrane G."/>
            <person name="Meng A."/>
            <person name="Brown T."/>
            <person name="Cohen L."/>
        </authorList>
    </citation>
    <scope>NUCLEOTIDE SEQUENCE</scope>
    <source>
        <strain evidence="2">CCMP3107</strain>
    </source>
</reference>
<proteinExistence type="predicted"/>
<feature type="compositionally biased region" description="Acidic residues" evidence="1">
    <location>
        <begin position="250"/>
        <end position="267"/>
    </location>
</feature>
<gene>
    <name evidence="2" type="ORF">HAKA00212_LOCUS12440</name>
</gene>
<evidence type="ECO:0000256" key="1">
    <source>
        <dbReference type="SAM" id="MobiDB-lite"/>
    </source>
</evidence>
<name>A0A7S3XVT6_HETAK</name>
<protein>
    <submittedName>
        <fullName evidence="2">Uncharacterized protein</fullName>
    </submittedName>
</protein>
<organism evidence="2">
    <name type="scientific">Heterosigma akashiwo</name>
    <name type="common">Chromophytic alga</name>
    <name type="synonym">Heterosigma carterae</name>
    <dbReference type="NCBI Taxonomy" id="2829"/>
    <lineage>
        <taxon>Eukaryota</taxon>
        <taxon>Sar</taxon>
        <taxon>Stramenopiles</taxon>
        <taxon>Ochrophyta</taxon>
        <taxon>Raphidophyceae</taxon>
        <taxon>Chattonellales</taxon>
        <taxon>Chattonellaceae</taxon>
        <taxon>Heterosigma</taxon>
    </lineage>
</organism>
<feature type="compositionally biased region" description="Acidic residues" evidence="1">
    <location>
        <begin position="211"/>
        <end position="220"/>
    </location>
</feature>
<sequence length="341" mass="37387">MKIAGERKNQAAIIIQATARQRLATTRVNGLRQDKMTAERGQNQAATRIQATARKCWATTRANNLRKKEIKKTLDQQKMATKGQSQVAIQPSSINPNSQPCHLTSSSGGQQAGTEADLKTNSFLEEPQLAQPQKLGQVEHTIPPHSHLHSAGAAVEILLNLPQKRNKDGECASDGTRDHDKKIIVTSRQQTQVNRRYLVQEVEAVISSTTNDDDNNDDEDAHIRNSRVMGQGEIAAQQLKIDDSGIMIGGDEEEGSSSTNNDDDNNNDDGHNIISNSCVMMGQEEVAAQQLKNDDDSVITVGSDEGAWTCRACTYNNQNPLWLSCGVCRTSRYDDAEDGKH</sequence>
<feature type="region of interest" description="Disordered" evidence="1">
    <location>
        <begin position="207"/>
        <end position="230"/>
    </location>
</feature>
<feature type="region of interest" description="Disordered" evidence="1">
    <location>
        <begin position="80"/>
        <end position="115"/>
    </location>
</feature>
<feature type="region of interest" description="Disordered" evidence="1">
    <location>
        <begin position="247"/>
        <end position="273"/>
    </location>
</feature>
<dbReference type="AlphaFoldDB" id="A0A7S3XVT6"/>
<evidence type="ECO:0000313" key="2">
    <source>
        <dbReference type="EMBL" id="CAE0633727.1"/>
    </source>
</evidence>
<accession>A0A7S3XVT6</accession>
<dbReference type="EMBL" id="HBIU01026997">
    <property type="protein sequence ID" value="CAE0633727.1"/>
    <property type="molecule type" value="Transcribed_RNA"/>
</dbReference>